<evidence type="ECO:0000256" key="3">
    <source>
        <dbReference type="ARBA" id="ARBA00022694"/>
    </source>
</evidence>
<comment type="catalytic activity">
    <reaction evidence="1 5">
        <text>uridine(55) in tRNA = pseudouridine(55) in tRNA</text>
        <dbReference type="Rhea" id="RHEA:42532"/>
        <dbReference type="Rhea" id="RHEA-COMP:10101"/>
        <dbReference type="Rhea" id="RHEA-COMP:10102"/>
        <dbReference type="ChEBI" id="CHEBI:65314"/>
        <dbReference type="ChEBI" id="CHEBI:65315"/>
        <dbReference type="EC" id="5.4.99.25"/>
    </reaction>
</comment>
<comment type="similarity">
    <text evidence="2 5">Belongs to the pseudouridine synthase TruB family. Type 1 subfamily.</text>
</comment>
<dbReference type="EC" id="5.4.99.25" evidence="5"/>
<evidence type="ECO:0000313" key="9">
    <source>
        <dbReference type="Proteomes" id="UP000515312"/>
    </source>
</evidence>
<keyword evidence="3 5" id="KW-0819">tRNA processing</keyword>
<dbReference type="InterPro" id="IPR032819">
    <property type="entry name" value="TruB_C"/>
</dbReference>
<evidence type="ECO:0000313" key="8">
    <source>
        <dbReference type="EMBL" id="QNI33385.1"/>
    </source>
</evidence>
<dbReference type="GO" id="GO:1990481">
    <property type="term" value="P:mRNA pseudouridine synthesis"/>
    <property type="evidence" value="ECO:0007669"/>
    <property type="project" value="TreeGrafter"/>
</dbReference>
<dbReference type="PANTHER" id="PTHR13767:SF2">
    <property type="entry name" value="PSEUDOURIDYLATE SYNTHASE TRUB1"/>
    <property type="match status" value="1"/>
</dbReference>
<organism evidence="8 9">
    <name type="scientific">Alloacidobacterium dinghuense</name>
    <dbReference type="NCBI Taxonomy" id="2763107"/>
    <lineage>
        <taxon>Bacteria</taxon>
        <taxon>Pseudomonadati</taxon>
        <taxon>Acidobacteriota</taxon>
        <taxon>Terriglobia</taxon>
        <taxon>Terriglobales</taxon>
        <taxon>Acidobacteriaceae</taxon>
        <taxon>Alloacidobacterium</taxon>
    </lineage>
</organism>
<dbReference type="Gene3D" id="3.30.2350.10">
    <property type="entry name" value="Pseudouridine synthase"/>
    <property type="match status" value="1"/>
</dbReference>
<protein>
    <recommendedName>
        <fullName evidence="5">tRNA pseudouridine synthase B</fullName>
        <ecNumber evidence="5">5.4.99.25</ecNumber>
    </recommendedName>
    <alternativeName>
        <fullName evidence="5">tRNA pseudouridine(55) synthase</fullName>
        <shortName evidence="5">Psi55 synthase</shortName>
    </alternativeName>
    <alternativeName>
        <fullName evidence="5">tRNA pseudouridylate synthase</fullName>
    </alternativeName>
    <alternativeName>
        <fullName evidence="5">tRNA-uridine isomerase</fullName>
    </alternativeName>
</protein>
<keyword evidence="4 5" id="KW-0413">Isomerase</keyword>
<dbReference type="GO" id="GO:0160148">
    <property type="term" value="F:tRNA pseudouridine(55) synthase activity"/>
    <property type="evidence" value="ECO:0007669"/>
    <property type="project" value="UniProtKB-EC"/>
</dbReference>
<feature type="domain" description="Pseudouridine synthase II N-terminal" evidence="6">
    <location>
        <begin position="23"/>
        <end position="171"/>
    </location>
</feature>
<reference evidence="8 9" key="1">
    <citation type="submission" date="2020-08" db="EMBL/GenBank/DDBJ databases">
        <title>Edaphobacter telluris sp. nov. and Acidobacterium dinghuensis sp. nov., two acidobacteria isolated from forest soil.</title>
        <authorList>
            <person name="Fu J."/>
            <person name="Qiu L."/>
        </authorList>
    </citation>
    <scope>NUCLEOTIDE SEQUENCE [LARGE SCALE GENOMIC DNA]</scope>
    <source>
        <strain evidence="8">4Y35</strain>
    </source>
</reference>
<dbReference type="EMBL" id="CP060394">
    <property type="protein sequence ID" value="QNI33385.1"/>
    <property type="molecule type" value="Genomic_DNA"/>
</dbReference>
<gene>
    <name evidence="5 8" type="primary">truB</name>
    <name evidence="8" type="ORF">H7849_05375</name>
</gene>
<keyword evidence="9" id="KW-1185">Reference proteome</keyword>
<evidence type="ECO:0000259" key="7">
    <source>
        <dbReference type="Pfam" id="PF16198"/>
    </source>
</evidence>
<proteinExistence type="inferred from homology"/>
<dbReference type="Pfam" id="PF16198">
    <property type="entry name" value="TruB_C_2"/>
    <property type="match status" value="1"/>
</dbReference>
<dbReference type="PANTHER" id="PTHR13767">
    <property type="entry name" value="TRNA-PSEUDOURIDINE SYNTHASE"/>
    <property type="match status" value="1"/>
</dbReference>
<dbReference type="InterPro" id="IPR002501">
    <property type="entry name" value="PsdUridine_synth_N"/>
</dbReference>
<evidence type="ECO:0000256" key="5">
    <source>
        <dbReference type="HAMAP-Rule" id="MF_01080"/>
    </source>
</evidence>
<evidence type="ECO:0000256" key="2">
    <source>
        <dbReference type="ARBA" id="ARBA00005642"/>
    </source>
</evidence>
<dbReference type="CDD" id="cd02573">
    <property type="entry name" value="PseudoU_synth_EcTruB"/>
    <property type="match status" value="1"/>
</dbReference>
<evidence type="ECO:0000256" key="4">
    <source>
        <dbReference type="ARBA" id="ARBA00023235"/>
    </source>
</evidence>
<sequence>MNGLLIVDKPGGMTSHDVVVRVRRATGESSIGHLGTLDPMATGVLPLLLGKYTRLAQFFGSLEKTYTGTIRFGFATDTYDAEGQTVGDIAAVSLTLEQVREAGMRFQGEIEQMPPPFSAKKTDGKRAYQLARAGETPKLKAARITIKAFEITVLDGDTAAFRMTVSAGGYVRSVAHEMGIALGCGAHLASLRRVAAGPFVIDDALPLVEIEAHTGTLLEAKMPHPRALLPDLPAVTADALSIGRVRNGAAVNLPEFGSAPMVKVFEGQRNLIAIGRRIAGTLFQPFVVLI</sequence>
<dbReference type="NCBIfam" id="TIGR00431">
    <property type="entry name" value="TruB"/>
    <property type="match status" value="1"/>
</dbReference>
<dbReference type="InterPro" id="IPR014780">
    <property type="entry name" value="tRNA_psdUridine_synth_TruB"/>
</dbReference>
<dbReference type="HAMAP" id="MF_01080">
    <property type="entry name" value="TruB_bact"/>
    <property type="match status" value="1"/>
</dbReference>
<dbReference type="Proteomes" id="UP000515312">
    <property type="component" value="Chromosome"/>
</dbReference>
<feature type="active site" description="Nucleophile" evidence="5">
    <location>
        <position position="38"/>
    </location>
</feature>
<dbReference type="Pfam" id="PF01509">
    <property type="entry name" value="TruB_N"/>
    <property type="match status" value="1"/>
</dbReference>
<name>A0A7G8BLG5_9BACT</name>
<dbReference type="GO" id="GO:0003723">
    <property type="term" value="F:RNA binding"/>
    <property type="evidence" value="ECO:0007669"/>
    <property type="project" value="InterPro"/>
</dbReference>
<feature type="domain" description="tRNA pseudouridylate synthase B C-terminal" evidence="7">
    <location>
        <begin position="172"/>
        <end position="212"/>
    </location>
</feature>
<comment type="function">
    <text evidence="5">Responsible for synthesis of pseudouridine from uracil-55 in the psi GC loop of transfer RNAs.</text>
</comment>
<accession>A0A7G8BLG5</accession>
<dbReference type="AlphaFoldDB" id="A0A7G8BLG5"/>
<dbReference type="KEGG" id="adin:H7849_05375"/>
<evidence type="ECO:0000259" key="6">
    <source>
        <dbReference type="Pfam" id="PF01509"/>
    </source>
</evidence>
<dbReference type="RefSeq" id="WP_186744772.1">
    <property type="nucleotide sequence ID" value="NZ_CP060394.1"/>
</dbReference>
<dbReference type="InterPro" id="IPR020103">
    <property type="entry name" value="PsdUridine_synth_cat_dom_sf"/>
</dbReference>
<evidence type="ECO:0000256" key="1">
    <source>
        <dbReference type="ARBA" id="ARBA00000385"/>
    </source>
</evidence>
<dbReference type="GO" id="GO:0031119">
    <property type="term" value="P:tRNA pseudouridine synthesis"/>
    <property type="evidence" value="ECO:0007669"/>
    <property type="project" value="UniProtKB-UniRule"/>
</dbReference>
<dbReference type="SUPFAM" id="SSF55120">
    <property type="entry name" value="Pseudouridine synthase"/>
    <property type="match status" value="1"/>
</dbReference>